<dbReference type="Pfam" id="PF00209">
    <property type="entry name" value="SNF"/>
    <property type="match status" value="2"/>
</dbReference>
<reference evidence="8" key="1">
    <citation type="submission" date="2020-06" db="EMBL/GenBank/DDBJ databases">
        <title>Characterization of fructooligosaccharide metabolism and fructooligosaccharide-degrading enzymes in human commensal butyrate producers.</title>
        <authorList>
            <person name="Tanno H."/>
            <person name="Fujii T."/>
            <person name="Hirano K."/>
            <person name="Maeno S."/>
            <person name="Tonozuka T."/>
            <person name="Sakamoto M."/>
            <person name="Ohkuma M."/>
            <person name="Tochio T."/>
            <person name="Endo A."/>
        </authorList>
    </citation>
    <scope>NUCLEOTIDE SEQUENCE</scope>
    <source>
        <strain evidence="8">JCM 31265</strain>
    </source>
</reference>
<evidence type="ECO:0000256" key="4">
    <source>
        <dbReference type="ARBA" id="ARBA00022989"/>
    </source>
</evidence>
<dbReference type="AlphaFoldDB" id="A0AAI9K4H1"/>
<feature type="transmembrane region" description="Helical" evidence="7">
    <location>
        <begin position="46"/>
        <end position="64"/>
    </location>
</feature>
<organism evidence="8 9">
    <name type="scientific">Coprococcus eutactus</name>
    <dbReference type="NCBI Taxonomy" id="33043"/>
    <lineage>
        <taxon>Bacteria</taxon>
        <taxon>Bacillati</taxon>
        <taxon>Bacillota</taxon>
        <taxon>Clostridia</taxon>
        <taxon>Lachnospirales</taxon>
        <taxon>Lachnospiraceae</taxon>
        <taxon>Coprococcus</taxon>
    </lineage>
</organism>
<dbReference type="SUPFAM" id="SSF161070">
    <property type="entry name" value="SNF-like"/>
    <property type="match status" value="1"/>
</dbReference>
<dbReference type="EMBL" id="BLYL01000004">
    <property type="protein sequence ID" value="GFO93996.1"/>
    <property type="molecule type" value="Genomic_DNA"/>
</dbReference>
<proteinExistence type="inferred from homology"/>
<evidence type="ECO:0000256" key="6">
    <source>
        <dbReference type="RuleBase" id="RU003732"/>
    </source>
</evidence>
<keyword evidence="6" id="KW-0769">Symport</keyword>
<feature type="transmembrane region" description="Helical" evidence="7">
    <location>
        <begin position="313"/>
        <end position="334"/>
    </location>
</feature>
<dbReference type="PROSITE" id="PS50267">
    <property type="entry name" value="NA_NEUROTRAN_SYMP_3"/>
    <property type="match status" value="1"/>
</dbReference>
<feature type="transmembrane region" description="Helical" evidence="7">
    <location>
        <begin position="13"/>
        <end position="34"/>
    </location>
</feature>
<dbReference type="InterPro" id="IPR037272">
    <property type="entry name" value="SNS_sf"/>
</dbReference>
<feature type="transmembrane region" description="Helical" evidence="7">
    <location>
        <begin position="392"/>
        <end position="411"/>
    </location>
</feature>
<feature type="transmembrane region" description="Helical" evidence="7">
    <location>
        <begin position="354"/>
        <end position="372"/>
    </location>
</feature>
<dbReference type="GO" id="GO:0015293">
    <property type="term" value="F:symporter activity"/>
    <property type="evidence" value="ECO:0007669"/>
    <property type="project" value="UniProtKB-KW"/>
</dbReference>
<comment type="subcellular location">
    <subcellularLocation>
        <location evidence="1">Membrane</location>
        <topology evidence="1">Multi-pass membrane protein</topology>
    </subcellularLocation>
</comment>
<dbReference type="GO" id="GO:0016020">
    <property type="term" value="C:membrane"/>
    <property type="evidence" value="ECO:0007669"/>
    <property type="project" value="UniProtKB-SubCell"/>
</dbReference>
<evidence type="ECO:0000313" key="9">
    <source>
        <dbReference type="Proteomes" id="UP000660047"/>
    </source>
</evidence>
<name>A0AAI9K4H1_9FIRM</name>
<dbReference type="RefSeq" id="WP_055146767.1">
    <property type="nucleotide sequence ID" value="NZ_BLYL01000004.1"/>
</dbReference>
<protein>
    <recommendedName>
        <fullName evidence="6">Transporter</fullName>
    </recommendedName>
</protein>
<dbReference type="InterPro" id="IPR047218">
    <property type="entry name" value="YocR/YhdH-like"/>
</dbReference>
<evidence type="ECO:0000256" key="5">
    <source>
        <dbReference type="ARBA" id="ARBA00023136"/>
    </source>
</evidence>
<accession>A0AAI9K4H1</accession>
<sequence length="500" mass="54661">MSKENNNGDREKFASRLGFILVSAGCAIGLGNVWKFPYICGQNGGAIFIVIYLLCLLLLGYPILTCEFAIGRGSGKSVGSALKELAPKGGNWHKFSWYAYAGNYLLMMFYTMVAGWMVYYVYVMGSGQLHGGSVEAIEDKFTGMLASPGLMVAITLAVIVCCIGICSLGLQNGVERVTKIMMFALIVLMIVMAVNSLMLSGNEEGLKFYLVPSIERANARGWGNVLFDAMTQAFFTLSVGMGSMEIFGSYIGKERKLSGEAKSVMYLDTFVALMAGVIILPACFAYGISPDKGPSLLFMTLPNVFNHMPGGRVWGILFFIFMSFAALSTVIAVFENIISISIDMFGWKRKKSLIINLIGISVLSLPAVLGFNVLSGITPMGAGTNIMDLEDFLVSGNILPLGSLLFVLFCTRKNGWGFENFVAEADNGIGKPFPQYLRKYMSYVLPLIIVVIYFKGYYDTFAPKGPKLLCIWMGVAALFVLFIGYLAFGHGRESRTDKKE</sequence>
<keyword evidence="4 7" id="KW-1133">Transmembrane helix</keyword>
<feature type="transmembrane region" description="Helical" evidence="7">
    <location>
        <begin position="180"/>
        <end position="199"/>
    </location>
</feature>
<evidence type="ECO:0000256" key="7">
    <source>
        <dbReference type="SAM" id="Phobius"/>
    </source>
</evidence>
<dbReference type="PRINTS" id="PR00176">
    <property type="entry name" value="NANEUSMPORT"/>
</dbReference>
<feature type="transmembrane region" description="Helical" evidence="7">
    <location>
        <begin position="440"/>
        <end position="458"/>
    </location>
</feature>
<gene>
    <name evidence="8" type="ORF">COEU31_10420</name>
</gene>
<dbReference type="NCBIfam" id="NF037979">
    <property type="entry name" value="Na_transp"/>
    <property type="match status" value="1"/>
</dbReference>
<dbReference type="PROSITE" id="PS00610">
    <property type="entry name" value="NA_NEUROTRAN_SYMP_1"/>
    <property type="match status" value="1"/>
</dbReference>
<evidence type="ECO:0000256" key="3">
    <source>
        <dbReference type="ARBA" id="ARBA00022692"/>
    </source>
</evidence>
<evidence type="ECO:0000256" key="2">
    <source>
        <dbReference type="ARBA" id="ARBA00022448"/>
    </source>
</evidence>
<feature type="transmembrane region" description="Helical" evidence="7">
    <location>
        <begin position="264"/>
        <end position="288"/>
    </location>
</feature>
<feature type="transmembrane region" description="Helical" evidence="7">
    <location>
        <begin position="145"/>
        <end position="168"/>
    </location>
</feature>
<dbReference type="Proteomes" id="UP000660047">
    <property type="component" value="Unassembled WGS sequence"/>
</dbReference>
<dbReference type="PANTHER" id="PTHR42948:SF1">
    <property type="entry name" value="TRANSPORTER"/>
    <property type="match status" value="1"/>
</dbReference>
<comment type="similarity">
    <text evidence="6">Belongs to the sodium:neurotransmitter symporter (SNF) (TC 2.A.22) family.</text>
</comment>
<keyword evidence="3 6" id="KW-0812">Transmembrane</keyword>
<evidence type="ECO:0000313" key="8">
    <source>
        <dbReference type="EMBL" id="GFO93996.1"/>
    </source>
</evidence>
<feature type="transmembrane region" description="Helical" evidence="7">
    <location>
        <begin position="233"/>
        <end position="252"/>
    </location>
</feature>
<dbReference type="PANTHER" id="PTHR42948">
    <property type="entry name" value="TRANSPORTER"/>
    <property type="match status" value="1"/>
</dbReference>
<keyword evidence="2 6" id="KW-0813">Transport</keyword>
<evidence type="ECO:0000256" key="1">
    <source>
        <dbReference type="ARBA" id="ARBA00004141"/>
    </source>
</evidence>
<dbReference type="InterPro" id="IPR000175">
    <property type="entry name" value="Na/ntran_symport"/>
</dbReference>
<feature type="transmembrane region" description="Helical" evidence="7">
    <location>
        <begin position="104"/>
        <end position="125"/>
    </location>
</feature>
<feature type="transmembrane region" description="Helical" evidence="7">
    <location>
        <begin position="470"/>
        <end position="488"/>
    </location>
</feature>
<dbReference type="CDD" id="cd10336">
    <property type="entry name" value="SLC6sbd_Tyt1-Like"/>
    <property type="match status" value="1"/>
</dbReference>
<comment type="caution">
    <text evidence="8">The sequence shown here is derived from an EMBL/GenBank/DDBJ whole genome shotgun (WGS) entry which is preliminary data.</text>
</comment>
<keyword evidence="5 7" id="KW-0472">Membrane</keyword>